<dbReference type="EMBL" id="UINC01199926">
    <property type="protein sequence ID" value="SVE18583.1"/>
    <property type="molecule type" value="Genomic_DNA"/>
</dbReference>
<sequence length="198" mass="21238">MGITGVVFALGLFALCNPPALGQAADSPAAEVDNLKINGEVDGEKAGFVITGDFKPRKPEEEKEKLIFSARTENIITHRRGQTEQIISGTVKTLQGETKELRFAVNGKGTLVTAKSDQAIEWGLRNDKSGQRYFVLWFDPEKPARGEVKFTAHFRNTHAQAKAALGAISLSPQGEAVLNAGLITVTTAAGYDLAITKA</sequence>
<evidence type="ECO:0000313" key="1">
    <source>
        <dbReference type="EMBL" id="SVE18583.1"/>
    </source>
</evidence>
<protein>
    <submittedName>
        <fullName evidence="1">Uncharacterized protein</fullName>
    </submittedName>
</protein>
<proteinExistence type="predicted"/>
<feature type="non-terminal residue" evidence="1">
    <location>
        <position position="198"/>
    </location>
</feature>
<gene>
    <name evidence="1" type="ORF">METZ01_LOCUS471437</name>
</gene>
<organism evidence="1">
    <name type="scientific">marine metagenome</name>
    <dbReference type="NCBI Taxonomy" id="408172"/>
    <lineage>
        <taxon>unclassified sequences</taxon>
        <taxon>metagenomes</taxon>
        <taxon>ecological metagenomes</taxon>
    </lineage>
</organism>
<feature type="non-terminal residue" evidence="1">
    <location>
        <position position="1"/>
    </location>
</feature>
<name>A0A383BFI8_9ZZZZ</name>
<dbReference type="AlphaFoldDB" id="A0A383BFI8"/>
<accession>A0A383BFI8</accession>
<reference evidence="1" key="1">
    <citation type="submission" date="2018-05" db="EMBL/GenBank/DDBJ databases">
        <authorList>
            <person name="Lanie J.A."/>
            <person name="Ng W.-L."/>
            <person name="Kazmierczak K.M."/>
            <person name="Andrzejewski T.M."/>
            <person name="Davidsen T.M."/>
            <person name="Wayne K.J."/>
            <person name="Tettelin H."/>
            <person name="Glass J.I."/>
            <person name="Rusch D."/>
            <person name="Podicherti R."/>
            <person name="Tsui H.-C.T."/>
            <person name="Winkler M.E."/>
        </authorList>
    </citation>
    <scope>NUCLEOTIDE SEQUENCE</scope>
</reference>